<gene>
    <name evidence="2" type="ORF">EVAR_7102_1</name>
</gene>
<proteinExistence type="predicted"/>
<comment type="caution">
    <text evidence="2">The sequence shown here is derived from an EMBL/GenBank/DDBJ whole genome shotgun (WGS) entry which is preliminary data.</text>
</comment>
<dbReference type="Proteomes" id="UP000299102">
    <property type="component" value="Unassembled WGS sequence"/>
</dbReference>
<evidence type="ECO:0000313" key="2">
    <source>
        <dbReference type="EMBL" id="GBP72442.1"/>
    </source>
</evidence>
<dbReference type="AlphaFoldDB" id="A0A4C1YC84"/>
<accession>A0A4C1YC84</accession>
<name>A0A4C1YC84_EUMVA</name>
<feature type="region of interest" description="Disordered" evidence="1">
    <location>
        <begin position="105"/>
        <end position="131"/>
    </location>
</feature>
<organism evidence="2 3">
    <name type="scientific">Eumeta variegata</name>
    <name type="common">Bagworm moth</name>
    <name type="synonym">Eumeta japonica</name>
    <dbReference type="NCBI Taxonomy" id="151549"/>
    <lineage>
        <taxon>Eukaryota</taxon>
        <taxon>Metazoa</taxon>
        <taxon>Ecdysozoa</taxon>
        <taxon>Arthropoda</taxon>
        <taxon>Hexapoda</taxon>
        <taxon>Insecta</taxon>
        <taxon>Pterygota</taxon>
        <taxon>Neoptera</taxon>
        <taxon>Endopterygota</taxon>
        <taxon>Lepidoptera</taxon>
        <taxon>Glossata</taxon>
        <taxon>Ditrysia</taxon>
        <taxon>Tineoidea</taxon>
        <taxon>Psychidae</taxon>
        <taxon>Oiketicinae</taxon>
        <taxon>Eumeta</taxon>
    </lineage>
</organism>
<feature type="compositionally biased region" description="Polar residues" evidence="1">
    <location>
        <begin position="121"/>
        <end position="131"/>
    </location>
</feature>
<dbReference type="EMBL" id="BGZK01001145">
    <property type="protein sequence ID" value="GBP72442.1"/>
    <property type="molecule type" value="Genomic_DNA"/>
</dbReference>
<reference evidence="2 3" key="1">
    <citation type="journal article" date="2019" name="Commun. Biol.">
        <title>The bagworm genome reveals a unique fibroin gene that provides high tensile strength.</title>
        <authorList>
            <person name="Kono N."/>
            <person name="Nakamura H."/>
            <person name="Ohtoshi R."/>
            <person name="Tomita M."/>
            <person name="Numata K."/>
            <person name="Arakawa K."/>
        </authorList>
    </citation>
    <scope>NUCLEOTIDE SEQUENCE [LARGE SCALE GENOMIC DNA]</scope>
</reference>
<evidence type="ECO:0000256" key="1">
    <source>
        <dbReference type="SAM" id="MobiDB-lite"/>
    </source>
</evidence>
<sequence length="131" mass="14733">MANEISPRYTIGRYRARANVVTESRNEIWKLETYYEYVRKPDLTGTYNMKIRVESIAKPKLKPKRRTKLRLGLRINTKGSWQNLTSASSSLDVYNVAIAEPAAGARSTSPRGAVTNGPLRTIQTNTTTNSL</sequence>
<evidence type="ECO:0000313" key="3">
    <source>
        <dbReference type="Proteomes" id="UP000299102"/>
    </source>
</evidence>
<keyword evidence="3" id="KW-1185">Reference proteome</keyword>
<protein>
    <submittedName>
        <fullName evidence="2">Uncharacterized protein</fullName>
    </submittedName>
</protein>